<feature type="domain" description="Alcohol dehydrogenase-like N-terminal" evidence="2">
    <location>
        <begin position="23"/>
        <end position="135"/>
    </location>
</feature>
<evidence type="ECO:0000259" key="2">
    <source>
        <dbReference type="Pfam" id="PF08240"/>
    </source>
</evidence>
<gene>
    <name evidence="3" type="ORF">F0Q45_19720</name>
</gene>
<dbReference type="InterPro" id="IPR036291">
    <property type="entry name" value="NAD(P)-bd_dom_sf"/>
</dbReference>
<dbReference type="EMBL" id="VTZN01000145">
    <property type="protein sequence ID" value="KAA1248599.1"/>
    <property type="molecule type" value="Genomic_DNA"/>
</dbReference>
<reference evidence="3 4" key="1">
    <citation type="submission" date="2019-09" db="EMBL/GenBank/DDBJ databases">
        <title>Report of infection by Mycobacterium simiae a patient suffering from pulmonary tuberculosis.</title>
        <authorList>
            <person name="Mohanty P.S."/>
            <person name="Bansal A.K."/>
            <person name="Singh H."/>
            <person name="Sharma S."/>
            <person name="Patil S.A."/>
            <person name="Upadhaya P."/>
            <person name="Singh P.K."/>
            <person name="Kumar D."/>
            <person name="Kumar S."/>
            <person name="Singh R.K."/>
            <person name="Chaudhary B."/>
        </authorList>
    </citation>
    <scope>NUCLEOTIDE SEQUENCE [LARGE SCALE GENOMIC DNA]</scope>
    <source>
        <strain evidence="3 4">JAL-560-SIM</strain>
    </source>
</reference>
<evidence type="ECO:0000313" key="4">
    <source>
        <dbReference type="Proteomes" id="UP000324701"/>
    </source>
</evidence>
<keyword evidence="1" id="KW-0560">Oxidoreductase</keyword>
<dbReference type="PANTHER" id="PTHR43189">
    <property type="entry name" value="ZINC-TYPE ALCOHOL DEHYDROGENASE-LIKE PROTEIN C1198.01-RELATED"/>
    <property type="match status" value="1"/>
</dbReference>
<dbReference type="SUPFAM" id="SSF50129">
    <property type="entry name" value="GroES-like"/>
    <property type="match status" value="1"/>
</dbReference>
<dbReference type="GO" id="GO:0016491">
    <property type="term" value="F:oxidoreductase activity"/>
    <property type="evidence" value="ECO:0007669"/>
    <property type="project" value="UniProtKB-KW"/>
</dbReference>
<dbReference type="CDD" id="cd08262">
    <property type="entry name" value="Zn_ADH8"/>
    <property type="match status" value="1"/>
</dbReference>
<name>A0A5B1BNL0_MYCSI</name>
<evidence type="ECO:0000313" key="3">
    <source>
        <dbReference type="EMBL" id="KAA1248599.1"/>
    </source>
</evidence>
<dbReference type="Proteomes" id="UP000324701">
    <property type="component" value="Unassembled WGS sequence"/>
</dbReference>
<comment type="caution">
    <text evidence="3">The sequence shown here is derived from an EMBL/GenBank/DDBJ whole genome shotgun (WGS) entry which is preliminary data.</text>
</comment>
<dbReference type="OrthoDB" id="9797931at2"/>
<dbReference type="RefSeq" id="WP_149655543.1">
    <property type="nucleotide sequence ID" value="NZ_VTZN01000145.1"/>
</dbReference>
<evidence type="ECO:0000256" key="1">
    <source>
        <dbReference type="ARBA" id="ARBA00023002"/>
    </source>
</evidence>
<dbReference type="SUPFAM" id="SSF51735">
    <property type="entry name" value="NAD(P)-binding Rossmann-fold domains"/>
    <property type="match status" value="1"/>
</dbReference>
<dbReference type="Pfam" id="PF08240">
    <property type="entry name" value="ADH_N"/>
    <property type="match status" value="1"/>
</dbReference>
<dbReference type="PANTHER" id="PTHR43189:SF1">
    <property type="entry name" value="ZINC-TYPE ALCOHOL DEHYDROGENASE-LIKE PROTEIN C1198.01"/>
    <property type="match status" value="1"/>
</dbReference>
<organism evidence="3 4">
    <name type="scientific">Mycobacterium simiae</name>
    <name type="common">Mycobacterium habana</name>
    <dbReference type="NCBI Taxonomy" id="1784"/>
    <lineage>
        <taxon>Bacteria</taxon>
        <taxon>Bacillati</taxon>
        <taxon>Actinomycetota</taxon>
        <taxon>Actinomycetes</taxon>
        <taxon>Mycobacteriales</taxon>
        <taxon>Mycobacteriaceae</taxon>
        <taxon>Mycobacterium</taxon>
        <taxon>Mycobacterium simiae complex</taxon>
    </lineage>
</organism>
<proteinExistence type="predicted"/>
<accession>A0A5B1BNL0</accession>
<keyword evidence="4" id="KW-1185">Reference proteome</keyword>
<dbReference type="Gene3D" id="3.40.50.720">
    <property type="entry name" value="NAD(P)-binding Rossmann-like Domain"/>
    <property type="match status" value="1"/>
</dbReference>
<protein>
    <submittedName>
        <fullName evidence="3">Zinc-binding dehydrogenase</fullName>
    </submittedName>
</protein>
<dbReference type="InterPro" id="IPR013154">
    <property type="entry name" value="ADH-like_N"/>
</dbReference>
<sequence length="388" mass="41179">MKTVTCTNAQFEVVEQPTPTPAKGQLLINVLRCGICGSDLHARHHCDELADMIADSGYHAFMRSNQPVVLGHEFCGEVIDYGPRTRKAPRIDTPVVALPLLRRGNEVHGIGLTTMAPGAYAEQLLIEQSLTFPVPNGLSPEAAALTEPMAVGWHAVRRGEVGKGDVAIVIGCGPIGLAVICMLKAHGVRTVIASDFSPGRRALATACGADIVVDPAQGSPYPSGHGHLKSILDAFDLAVGTVEKLQRLRLPWWHLWRAAEAAGAATPKHPVIFECVGVPGIIDDIIGSAPLFSRIVVVGVCMGADRIRPAMAINKEIDLRFVLGYTPLEFRDTLHMLADGKVDVAPLITGRVGLSGVEAAFDALADPETHAKILIDPNSTAATPQPVS</sequence>
<dbReference type="Gene3D" id="3.90.180.10">
    <property type="entry name" value="Medium-chain alcohol dehydrogenases, catalytic domain"/>
    <property type="match status" value="1"/>
</dbReference>
<dbReference type="AlphaFoldDB" id="A0A5B1BNL0"/>
<dbReference type="InterPro" id="IPR011032">
    <property type="entry name" value="GroES-like_sf"/>
</dbReference>